<dbReference type="PANTHER" id="PTHR43026">
    <property type="entry name" value="2-HYDROXYACID DEHYDROGENASE HOMOLOG 1-RELATED"/>
    <property type="match status" value="1"/>
</dbReference>
<dbReference type="EMBL" id="SMBP01000001">
    <property type="protein sequence ID" value="TCU63626.1"/>
    <property type="molecule type" value="Genomic_DNA"/>
</dbReference>
<name>A0A4R3TMX6_9FIRM</name>
<protein>
    <submittedName>
        <fullName evidence="7">D-lactate dehydrogenase</fullName>
    </submittedName>
</protein>
<dbReference type="PROSITE" id="PS00670">
    <property type="entry name" value="D_2_HYDROXYACID_DH_2"/>
    <property type="match status" value="1"/>
</dbReference>
<evidence type="ECO:0000256" key="2">
    <source>
        <dbReference type="ARBA" id="ARBA00023002"/>
    </source>
</evidence>
<dbReference type="PANTHER" id="PTHR43026:SF1">
    <property type="entry name" value="2-HYDROXYACID DEHYDROGENASE HOMOLOG 1-RELATED"/>
    <property type="match status" value="1"/>
</dbReference>
<dbReference type="InterPro" id="IPR029753">
    <property type="entry name" value="D-isomer_DH_CS"/>
</dbReference>
<organism evidence="7 8">
    <name type="scientific">Longicatena caecimuris</name>
    <dbReference type="NCBI Taxonomy" id="1796635"/>
    <lineage>
        <taxon>Bacteria</taxon>
        <taxon>Bacillati</taxon>
        <taxon>Bacillota</taxon>
        <taxon>Erysipelotrichia</taxon>
        <taxon>Erysipelotrichales</taxon>
        <taxon>Erysipelotrichaceae</taxon>
        <taxon>Longicatena</taxon>
    </lineage>
</organism>
<dbReference type="Pfam" id="PF02826">
    <property type="entry name" value="2-Hacid_dh_C"/>
    <property type="match status" value="1"/>
</dbReference>
<gene>
    <name evidence="7" type="ORF">EDD61_101280</name>
</gene>
<dbReference type="PROSITE" id="PS00671">
    <property type="entry name" value="D_2_HYDROXYACID_DH_3"/>
    <property type="match status" value="1"/>
</dbReference>
<dbReference type="SUPFAM" id="SSF51735">
    <property type="entry name" value="NAD(P)-binding Rossmann-fold domains"/>
    <property type="match status" value="1"/>
</dbReference>
<reference evidence="7 8" key="1">
    <citation type="submission" date="2019-03" db="EMBL/GenBank/DDBJ databases">
        <title>Genomic Encyclopedia of Type Strains, Phase IV (KMG-IV): sequencing the most valuable type-strain genomes for metagenomic binning, comparative biology and taxonomic classification.</title>
        <authorList>
            <person name="Goeker M."/>
        </authorList>
    </citation>
    <scope>NUCLEOTIDE SEQUENCE [LARGE SCALE GENOMIC DNA]</scope>
    <source>
        <strain evidence="7 8">DSM 29481</strain>
    </source>
</reference>
<dbReference type="RefSeq" id="WP_008978289.1">
    <property type="nucleotide sequence ID" value="NZ_DBGDHU010000010.1"/>
</dbReference>
<sequence>MKVFVYGFREEERVYFEECAKQYGIAYATCSKRPTLENAHLACGYPCISILSTPCDAALIESFHRKGVRFISTRTIGYDHIDLAAAKKVGMGIGNANYAPESVADYTIMLILMTLRKMKLIMKSTELQDYSFESVQGRNLKGKIVGVIGCGNIGTTLIRHLAGFECDILAYNRHIKPELLPYAQFCDLATLLKKSDIITLHLPLHEETYHIINQERIAMMKDGVILINTARGALIDNEALIKGIEKGKIQGAAFDVVEGETGIYYQKQKGRVLPSREMLLLNSYPNVILSPHMAFLTDDSNRDMVYHSMESCLAFMEGEEDAMRIL</sequence>
<comment type="similarity">
    <text evidence="1 4">Belongs to the D-isomer specific 2-hydroxyacid dehydrogenase family.</text>
</comment>
<dbReference type="Pfam" id="PF00389">
    <property type="entry name" value="2-Hacid_dh"/>
    <property type="match status" value="1"/>
</dbReference>
<dbReference type="InterPro" id="IPR058205">
    <property type="entry name" value="D-LDH-like"/>
</dbReference>
<evidence type="ECO:0000256" key="1">
    <source>
        <dbReference type="ARBA" id="ARBA00005854"/>
    </source>
</evidence>
<keyword evidence="8" id="KW-1185">Reference proteome</keyword>
<dbReference type="PROSITE" id="PS00065">
    <property type="entry name" value="D_2_HYDROXYACID_DH_1"/>
    <property type="match status" value="1"/>
</dbReference>
<dbReference type="CDD" id="cd12185">
    <property type="entry name" value="HGDH_LDH_like"/>
    <property type="match status" value="1"/>
</dbReference>
<keyword evidence="3" id="KW-0520">NAD</keyword>
<dbReference type="InterPro" id="IPR006139">
    <property type="entry name" value="D-isomer_2_OHA_DH_cat_dom"/>
</dbReference>
<feature type="domain" description="D-isomer specific 2-hydroxyacid dehydrogenase catalytic" evidence="5">
    <location>
        <begin position="8"/>
        <end position="321"/>
    </location>
</feature>
<dbReference type="InterPro" id="IPR029752">
    <property type="entry name" value="D-isomer_DH_CS1"/>
</dbReference>
<evidence type="ECO:0000259" key="5">
    <source>
        <dbReference type="Pfam" id="PF00389"/>
    </source>
</evidence>
<evidence type="ECO:0000256" key="4">
    <source>
        <dbReference type="RuleBase" id="RU003719"/>
    </source>
</evidence>
<evidence type="ECO:0000256" key="3">
    <source>
        <dbReference type="ARBA" id="ARBA00023027"/>
    </source>
</evidence>
<dbReference type="InterPro" id="IPR006140">
    <property type="entry name" value="D-isomer_DH_NAD-bd"/>
</dbReference>
<comment type="caution">
    <text evidence="7">The sequence shown here is derived from an EMBL/GenBank/DDBJ whole genome shotgun (WGS) entry which is preliminary data.</text>
</comment>
<dbReference type="Gene3D" id="3.40.50.720">
    <property type="entry name" value="NAD(P)-binding Rossmann-like Domain"/>
    <property type="match status" value="2"/>
</dbReference>
<keyword evidence="2 4" id="KW-0560">Oxidoreductase</keyword>
<evidence type="ECO:0000259" key="6">
    <source>
        <dbReference type="Pfam" id="PF02826"/>
    </source>
</evidence>
<proteinExistence type="inferred from homology"/>
<feature type="domain" description="D-isomer specific 2-hydroxyacid dehydrogenase NAD-binding" evidence="6">
    <location>
        <begin position="108"/>
        <end position="294"/>
    </location>
</feature>
<dbReference type="Proteomes" id="UP000295773">
    <property type="component" value="Unassembled WGS sequence"/>
</dbReference>
<dbReference type="SUPFAM" id="SSF52283">
    <property type="entry name" value="Formate/glycerate dehydrogenase catalytic domain-like"/>
    <property type="match status" value="1"/>
</dbReference>
<evidence type="ECO:0000313" key="7">
    <source>
        <dbReference type="EMBL" id="TCU63626.1"/>
    </source>
</evidence>
<dbReference type="InterPro" id="IPR036291">
    <property type="entry name" value="NAD(P)-bd_dom_sf"/>
</dbReference>
<evidence type="ECO:0000313" key="8">
    <source>
        <dbReference type="Proteomes" id="UP000295773"/>
    </source>
</evidence>
<dbReference type="GO" id="GO:0051287">
    <property type="term" value="F:NAD binding"/>
    <property type="evidence" value="ECO:0007669"/>
    <property type="project" value="InterPro"/>
</dbReference>
<accession>A0A4R3TMX6</accession>
<dbReference type="AlphaFoldDB" id="A0A4R3TMX6"/>
<dbReference type="GO" id="GO:0008720">
    <property type="term" value="F:D-lactate dehydrogenase (NAD+) activity"/>
    <property type="evidence" value="ECO:0007669"/>
    <property type="project" value="TreeGrafter"/>
</dbReference>